<protein>
    <submittedName>
        <fullName evidence="2">Uncharacterized protein</fullName>
    </submittedName>
</protein>
<keyword evidence="3" id="KW-1185">Reference proteome</keyword>
<dbReference type="InterPro" id="IPR052800">
    <property type="entry name" value="DNA_Repair_Helicase_ZGRF1"/>
</dbReference>
<accession>A0A8K0IU73</accession>
<feature type="region of interest" description="Disordered" evidence="1">
    <location>
        <begin position="255"/>
        <end position="284"/>
    </location>
</feature>
<dbReference type="GO" id="GO:0006302">
    <property type="term" value="P:double-strand break repair"/>
    <property type="evidence" value="ECO:0007669"/>
    <property type="project" value="TreeGrafter"/>
</dbReference>
<feature type="region of interest" description="Disordered" evidence="1">
    <location>
        <begin position="306"/>
        <end position="326"/>
    </location>
</feature>
<reference evidence="2" key="2">
    <citation type="submission" date="2019-07" db="EMBL/GenBank/DDBJ databases">
        <authorList>
            <person name="Yang Y."/>
            <person name="Bocs S."/>
            <person name="Baudouin L."/>
        </authorList>
    </citation>
    <scope>NUCLEOTIDE SEQUENCE</scope>
    <source>
        <tissue evidence="2">Spear leaf of Hainan Tall coconut</tissue>
    </source>
</reference>
<evidence type="ECO:0000313" key="2">
    <source>
        <dbReference type="EMBL" id="KAG1367671.1"/>
    </source>
</evidence>
<feature type="region of interest" description="Disordered" evidence="1">
    <location>
        <begin position="126"/>
        <end position="170"/>
    </location>
</feature>
<dbReference type="GO" id="GO:0035861">
    <property type="term" value="C:site of double-strand break"/>
    <property type="evidence" value="ECO:0007669"/>
    <property type="project" value="TreeGrafter"/>
</dbReference>
<organism evidence="2 3">
    <name type="scientific">Cocos nucifera</name>
    <name type="common">Coconut palm</name>
    <dbReference type="NCBI Taxonomy" id="13894"/>
    <lineage>
        <taxon>Eukaryota</taxon>
        <taxon>Viridiplantae</taxon>
        <taxon>Streptophyta</taxon>
        <taxon>Embryophyta</taxon>
        <taxon>Tracheophyta</taxon>
        <taxon>Spermatophyta</taxon>
        <taxon>Magnoliopsida</taxon>
        <taxon>Liliopsida</taxon>
        <taxon>Arecaceae</taxon>
        <taxon>Arecoideae</taxon>
        <taxon>Cocoseae</taxon>
        <taxon>Attaleinae</taxon>
        <taxon>Cocos</taxon>
    </lineage>
</organism>
<feature type="compositionally biased region" description="Low complexity" evidence="1">
    <location>
        <begin position="313"/>
        <end position="325"/>
    </location>
</feature>
<gene>
    <name evidence="2" type="ORF">COCNU_14G001390</name>
</gene>
<feature type="compositionally biased region" description="Low complexity" evidence="1">
    <location>
        <begin position="274"/>
        <end position="284"/>
    </location>
</feature>
<reference evidence="2" key="1">
    <citation type="journal article" date="2017" name="Gigascience">
        <title>The genome draft of coconut (Cocos nucifera).</title>
        <authorList>
            <person name="Xiao Y."/>
            <person name="Xu P."/>
            <person name="Fan H."/>
            <person name="Baudouin L."/>
            <person name="Xia W."/>
            <person name="Bocs S."/>
            <person name="Xu J."/>
            <person name="Li Q."/>
            <person name="Guo A."/>
            <person name="Zhou L."/>
            <person name="Li J."/>
            <person name="Wu Y."/>
            <person name="Ma Z."/>
            <person name="Armero A."/>
            <person name="Issali A.E."/>
            <person name="Liu N."/>
            <person name="Peng M."/>
            <person name="Yang Y."/>
        </authorList>
    </citation>
    <scope>NUCLEOTIDE SEQUENCE</scope>
    <source>
        <tissue evidence="2">Spear leaf of Hainan Tall coconut</tissue>
    </source>
</reference>
<dbReference type="PANTHER" id="PTHR28535:SF1">
    <property type="entry name" value="PROTEIN ZGRF1"/>
    <property type="match status" value="1"/>
</dbReference>
<dbReference type="EMBL" id="CM017885">
    <property type="protein sequence ID" value="KAG1367671.1"/>
    <property type="molecule type" value="Genomic_DNA"/>
</dbReference>
<name>A0A8K0IU73_COCNU</name>
<comment type="caution">
    <text evidence="2">The sequence shown here is derived from an EMBL/GenBank/DDBJ whole genome shotgun (WGS) entry which is preliminary data.</text>
</comment>
<sequence>MLGYVFSRTAFPGCSLGHDLHKEMDRNLYKALEAEEKNLSGRGIGAKCFSEKLIDSRFLKKDEVVESGRTLTMEAHLVDIGDPEANHKPLTNLNISGIDKKLDEVADIQGQNGSYTVVSLSSDNKKNTLDSRLPQKHSVAIPSSAKVSKKTEFGSSGAPQTRPNTRHMPLKDGAVLNSKFLKSAENVEKGSKIELSKYLVEVCEPLTFLEEDLQKGHSEQVMGSSGSNIGKSTNCRRLLNDEQLRDASQILSILQKPLPKENADQRKLPVDQAHSSPSSDHSLLDVQSLTKELSVPWTNFVRESVGDKHDYDSSGGAAETSTSGSPFVDFEASQEVHTSSIIIAVDTDGEEKLPSDGMSGTGILDCYSMRHETIDQVREFEPSTFPISCDK</sequence>
<proteinExistence type="predicted"/>
<feature type="compositionally biased region" description="Polar residues" evidence="1">
    <location>
        <begin position="153"/>
        <end position="163"/>
    </location>
</feature>
<dbReference type="PANTHER" id="PTHR28535">
    <property type="entry name" value="ZINC FINGER GRF-TYPE CONTAINING 1"/>
    <property type="match status" value="1"/>
</dbReference>
<feature type="compositionally biased region" description="Basic and acidic residues" evidence="1">
    <location>
        <begin position="258"/>
        <end position="269"/>
    </location>
</feature>
<evidence type="ECO:0000256" key="1">
    <source>
        <dbReference type="SAM" id="MobiDB-lite"/>
    </source>
</evidence>
<dbReference type="GO" id="GO:0005634">
    <property type="term" value="C:nucleus"/>
    <property type="evidence" value="ECO:0007669"/>
    <property type="project" value="TreeGrafter"/>
</dbReference>
<dbReference type="Proteomes" id="UP000797356">
    <property type="component" value="Chromosome 14"/>
</dbReference>
<dbReference type="OrthoDB" id="6513042at2759"/>
<dbReference type="AlphaFoldDB" id="A0A8K0IU73"/>
<evidence type="ECO:0000313" key="3">
    <source>
        <dbReference type="Proteomes" id="UP000797356"/>
    </source>
</evidence>